<dbReference type="AlphaFoldDB" id="A0AAF0JJ62"/>
<organism evidence="11 12">
    <name type="scientific">Malassezia psittaci</name>
    <dbReference type="NCBI Taxonomy" id="1821823"/>
    <lineage>
        <taxon>Eukaryota</taxon>
        <taxon>Fungi</taxon>
        <taxon>Dikarya</taxon>
        <taxon>Basidiomycota</taxon>
        <taxon>Ustilaginomycotina</taxon>
        <taxon>Malasseziomycetes</taxon>
        <taxon>Malasseziales</taxon>
        <taxon>Malasseziaceae</taxon>
        <taxon>Malassezia</taxon>
    </lineage>
</organism>
<dbReference type="Pfam" id="PF04389">
    <property type="entry name" value="Peptidase_M28"/>
    <property type="match status" value="1"/>
</dbReference>
<evidence type="ECO:0000256" key="3">
    <source>
        <dbReference type="ARBA" id="ARBA00022670"/>
    </source>
</evidence>
<comment type="cofactor">
    <cofactor evidence="1">
        <name>Zn(2+)</name>
        <dbReference type="ChEBI" id="CHEBI:29105"/>
    </cofactor>
</comment>
<comment type="similarity">
    <text evidence="8">Belongs to the peptidase M28 family. M28E subfamily.</text>
</comment>
<evidence type="ECO:0000256" key="2">
    <source>
        <dbReference type="ARBA" id="ARBA00022438"/>
    </source>
</evidence>
<proteinExistence type="inferred from homology"/>
<feature type="signal peptide" evidence="9">
    <location>
        <begin position="1"/>
        <end position="18"/>
    </location>
</feature>
<keyword evidence="3 9" id="KW-0645">Protease</keyword>
<evidence type="ECO:0000256" key="9">
    <source>
        <dbReference type="RuleBase" id="RU361240"/>
    </source>
</evidence>
<keyword evidence="12" id="KW-1185">Reference proteome</keyword>
<accession>A0AAF0JJ62</accession>
<evidence type="ECO:0000259" key="10">
    <source>
        <dbReference type="Pfam" id="PF04389"/>
    </source>
</evidence>
<feature type="chain" id="PRO_5041773526" description="Peptide hydrolase" evidence="9">
    <location>
        <begin position="19"/>
        <end position="394"/>
    </location>
</feature>
<evidence type="ECO:0000256" key="8">
    <source>
        <dbReference type="ARBA" id="ARBA00043962"/>
    </source>
</evidence>
<protein>
    <recommendedName>
        <fullName evidence="9">Peptide hydrolase</fullName>
        <ecNumber evidence="9">3.4.-.-</ecNumber>
    </recommendedName>
</protein>
<dbReference type="SUPFAM" id="SSF53187">
    <property type="entry name" value="Zn-dependent exopeptidases"/>
    <property type="match status" value="1"/>
</dbReference>
<keyword evidence="2 11" id="KW-0031">Aminopeptidase</keyword>
<sequence>MHWKYWSCVLGTLAVISASPIEKQHVFDIDYEGSSGKNSKPFWNNLIRDRILQVGDNVQVRTSELGKWRLRALGKKFMDITEYMDLGKKNSAIAQEISSSYPETVQHAKEVRKTFQYVSEKGPRADLAKFTSFYTRYYKSTTGRESQRWLLDQIKELASQLKPKAEITEFEHPWAQRTILLRVSGKNPERTRKHGVTIIGAHLDSAHLIPFLRSPGADDDGSGTVTLLETLRSLIAANWTPESDVEFHWYSAEEGGLLGSQAVAQEYEDKGIKVQAMLQQDMTAFLRKNTEESIGLMTDFVDPQLTDFIGLLIDYYLKIPAKRTELGYAGSDHASWRRANYPSAFAVEAPFELCNLRLIHTSGDTMDAPEFSFPHMLRFVNLSIAYIIELGGWA</sequence>
<gene>
    <name evidence="11" type="ORF">MPSI1_000927</name>
</gene>
<keyword evidence="4 9" id="KW-0479">Metal-binding</keyword>
<feature type="domain" description="Peptidase M28" evidence="10">
    <location>
        <begin position="185"/>
        <end position="369"/>
    </location>
</feature>
<evidence type="ECO:0000256" key="5">
    <source>
        <dbReference type="ARBA" id="ARBA00022729"/>
    </source>
</evidence>
<evidence type="ECO:0000313" key="11">
    <source>
        <dbReference type="EMBL" id="WFD42286.1"/>
    </source>
</evidence>
<evidence type="ECO:0000313" key="12">
    <source>
        <dbReference type="Proteomes" id="UP001214628"/>
    </source>
</evidence>
<dbReference type="InterPro" id="IPR007484">
    <property type="entry name" value="Peptidase_M28"/>
</dbReference>
<dbReference type="EC" id="3.4.-.-" evidence="9"/>
<dbReference type="GO" id="GO:0046872">
    <property type="term" value="F:metal ion binding"/>
    <property type="evidence" value="ECO:0007669"/>
    <property type="project" value="UniProtKB-KW"/>
</dbReference>
<keyword evidence="5 9" id="KW-0732">Signal</keyword>
<dbReference type="PANTHER" id="PTHR12147:SF56">
    <property type="entry name" value="AMINOPEPTIDASE YDR415C-RELATED"/>
    <property type="match status" value="1"/>
</dbReference>
<name>A0AAF0JJ62_9BASI</name>
<evidence type="ECO:0000256" key="1">
    <source>
        <dbReference type="ARBA" id="ARBA00001947"/>
    </source>
</evidence>
<evidence type="ECO:0000256" key="4">
    <source>
        <dbReference type="ARBA" id="ARBA00022723"/>
    </source>
</evidence>
<dbReference type="Gene3D" id="3.40.630.10">
    <property type="entry name" value="Zn peptidases"/>
    <property type="match status" value="1"/>
</dbReference>
<dbReference type="GO" id="GO:0004177">
    <property type="term" value="F:aminopeptidase activity"/>
    <property type="evidence" value="ECO:0007669"/>
    <property type="project" value="UniProtKB-KW"/>
</dbReference>
<dbReference type="GO" id="GO:0008235">
    <property type="term" value="F:metalloexopeptidase activity"/>
    <property type="evidence" value="ECO:0007669"/>
    <property type="project" value="InterPro"/>
</dbReference>
<dbReference type="InterPro" id="IPR045175">
    <property type="entry name" value="M28_fam"/>
</dbReference>
<dbReference type="GO" id="GO:0006508">
    <property type="term" value="P:proteolysis"/>
    <property type="evidence" value="ECO:0007669"/>
    <property type="project" value="UniProtKB-KW"/>
</dbReference>
<dbReference type="Proteomes" id="UP001214628">
    <property type="component" value="Chromosome 1"/>
</dbReference>
<dbReference type="PANTHER" id="PTHR12147">
    <property type="entry name" value="METALLOPEPTIDASE M28 FAMILY MEMBER"/>
    <property type="match status" value="1"/>
</dbReference>
<evidence type="ECO:0000256" key="7">
    <source>
        <dbReference type="ARBA" id="ARBA00022833"/>
    </source>
</evidence>
<evidence type="ECO:0000256" key="6">
    <source>
        <dbReference type="ARBA" id="ARBA00022801"/>
    </source>
</evidence>
<reference evidence="11" key="1">
    <citation type="submission" date="2023-02" db="EMBL/GenBank/DDBJ databases">
        <title>Mating type loci evolution in Malassezia.</title>
        <authorList>
            <person name="Coelho M.A."/>
        </authorList>
    </citation>
    <scope>NUCLEOTIDE SEQUENCE</scope>
    <source>
        <strain evidence="11">CBS 14136</strain>
    </source>
</reference>
<dbReference type="EMBL" id="CP118375">
    <property type="protein sequence ID" value="WFD42286.1"/>
    <property type="molecule type" value="Genomic_DNA"/>
</dbReference>
<keyword evidence="6 9" id="KW-0378">Hydrolase</keyword>
<keyword evidence="7 9" id="KW-0862">Zinc</keyword>